<evidence type="ECO:0000259" key="2">
    <source>
        <dbReference type="Pfam" id="PF13472"/>
    </source>
</evidence>
<dbReference type="PANTHER" id="PTHR30383:SF27">
    <property type="entry name" value="SPORE GERMINATION LIPASE LIPC"/>
    <property type="match status" value="1"/>
</dbReference>
<feature type="transmembrane region" description="Helical" evidence="1">
    <location>
        <begin position="6"/>
        <end position="25"/>
    </location>
</feature>
<dbReference type="EMBL" id="JACIUY010000062">
    <property type="protein sequence ID" value="MBB1086522.1"/>
    <property type="molecule type" value="Genomic_DNA"/>
</dbReference>
<evidence type="ECO:0000313" key="5">
    <source>
        <dbReference type="Proteomes" id="UP000518255"/>
    </source>
</evidence>
<reference evidence="5 6" key="1">
    <citation type="submission" date="2020-07" db="EMBL/GenBank/DDBJ databases">
        <title>Description of Limosilactobacillus balticus sp. nov., Limosilactobacillus agrestis sp. nov., Limosilactobacillus albertensis sp. nov., Limosilactobacillus rudii sp. nov., Limosilactobacillus fastidiosus sp. nov., five novel Limosilactobacillus species isolated from the vertebrate gastrointestinal tract, and proposal of 6 subspecies of Limosilactobacillus reuteri adapted to the gastrointestinal tract of specific vertebrate hosts.</title>
        <authorList>
            <person name="Li F."/>
            <person name="Cheng C."/>
            <person name="Zheng J."/>
            <person name="Quevedo R.M."/>
            <person name="Li J."/>
            <person name="Roos S."/>
            <person name="Gaenzle M.G."/>
            <person name="Walter J."/>
        </authorList>
    </citation>
    <scope>NUCLEOTIDE SEQUENCE [LARGE SCALE GENOMIC DNA]</scope>
    <source>
        <strain evidence="4 5">WF-MA3-C</strain>
        <strain evidence="3 6">WF-MO7-1</strain>
    </source>
</reference>
<dbReference type="Proteomes" id="UP000544052">
    <property type="component" value="Unassembled WGS sequence"/>
</dbReference>
<comment type="caution">
    <text evidence="4">The sequence shown here is derived from an EMBL/GenBank/DDBJ whole genome shotgun (WGS) entry which is preliminary data.</text>
</comment>
<dbReference type="Proteomes" id="UP000518255">
    <property type="component" value="Unassembled WGS sequence"/>
</dbReference>
<name>A0A7W3YCZ5_9LACO</name>
<keyword evidence="4" id="KW-0378">Hydrolase</keyword>
<dbReference type="GO" id="GO:0004622">
    <property type="term" value="F:phosphatidylcholine lysophospholipase activity"/>
    <property type="evidence" value="ECO:0007669"/>
    <property type="project" value="TreeGrafter"/>
</dbReference>
<evidence type="ECO:0000313" key="3">
    <source>
        <dbReference type="EMBL" id="MBB1062743.1"/>
    </source>
</evidence>
<protein>
    <submittedName>
        <fullName evidence="4">SGNH/GDSL hydrolase family protein</fullName>
    </submittedName>
</protein>
<evidence type="ECO:0000313" key="6">
    <source>
        <dbReference type="Proteomes" id="UP000544052"/>
    </source>
</evidence>
<organism evidence="4 5">
    <name type="scientific">Limosilactobacillus fastidiosus</name>
    <dbReference type="NCBI Taxonomy" id="2759855"/>
    <lineage>
        <taxon>Bacteria</taxon>
        <taxon>Bacillati</taxon>
        <taxon>Bacillota</taxon>
        <taxon>Bacilli</taxon>
        <taxon>Lactobacillales</taxon>
        <taxon>Lactobacillaceae</taxon>
        <taxon>Limosilactobacillus</taxon>
    </lineage>
</organism>
<feature type="domain" description="SGNH hydrolase-type esterase" evidence="2">
    <location>
        <begin position="51"/>
        <end position="286"/>
    </location>
</feature>
<dbReference type="EMBL" id="JACIUZ010000025">
    <property type="protein sequence ID" value="MBB1062743.1"/>
    <property type="molecule type" value="Genomic_DNA"/>
</dbReference>
<dbReference type="AlphaFoldDB" id="A0A7W3YCZ5"/>
<dbReference type="SUPFAM" id="SSF52266">
    <property type="entry name" value="SGNH hydrolase"/>
    <property type="match status" value="1"/>
</dbReference>
<dbReference type="InterPro" id="IPR013830">
    <property type="entry name" value="SGNH_hydro"/>
</dbReference>
<dbReference type="PANTHER" id="PTHR30383">
    <property type="entry name" value="THIOESTERASE 1/PROTEASE 1/LYSOPHOSPHOLIPASE L1"/>
    <property type="match status" value="1"/>
</dbReference>
<dbReference type="Pfam" id="PF13472">
    <property type="entry name" value="Lipase_GDSL_2"/>
    <property type="match status" value="1"/>
</dbReference>
<keyword evidence="1" id="KW-0812">Transmembrane</keyword>
<dbReference type="InterPro" id="IPR051532">
    <property type="entry name" value="Ester_Hydrolysis_Enzymes"/>
</dbReference>
<evidence type="ECO:0000313" key="4">
    <source>
        <dbReference type="EMBL" id="MBB1086522.1"/>
    </source>
</evidence>
<dbReference type="InterPro" id="IPR036514">
    <property type="entry name" value="SGNH_hydro_sf"/>
</dbReference>
<dbReference type="RefSeq" id="WP_182581391.1">
    <property type="nucleotide sequence ID" value="NZ_JACIUY010000062.1"/>
</dbReference>
<proteinExistence type="predicted"/>
<gene>
    <name evidence="4" type="ORF">H5R63_07010</name>
    <name evidence="3" type="ORF">H5R64_02845</name>
</gene>
<accession>A0A7W3YCZ5</accession>
<evidence type="ECO:0000256" key="1">
    <source>
        <dbReference type="SAM" id="Phobius"/>
    </source>
</evidence>
<keyword evidence="1" id="KW-0472">Membrane</keyword>
<sequence>MRKRKIWFWVILLLLLFLIGSWYGYRYFSNSEIKQEQPLKRVERKNVKLVAVGDSLTYGQGDEEKDGGYVGIIKQKIQNKYKKTTVSTANYGVSGDRSDQILARLNKQEKMQKDLKNADVIVVTVGGNDLMQNLEKDVMMDSQSKIQSSVNQAQKTYENKLNQLFTAIRKENRHAPIFVMSIYNPVYTYFPDVTAINNSIKQWNQATEKVTKKYAKMHFVSIYKVMSYGQYQTKEQRQQLIQQEEKINHGKVTQAQLLSIMGNKDHNLNKYISTEDNFHPNHLGYQHMANQLFKSMVKNNSWEFVRE</sequence>
<keyword evidence="6" id="KW-1185">Reference proteome</keyword>
<dbReference type="CDD" id="cd04506">
    <property type="entry name" value="SGNH_hydrolase_YpmR_like"/>
    <property type="match status" value="1"/>
</dbReference>
<keyword evidence="1" id="KW-1133">Transmembrane helix</keyword>
<dbReference type="Gene3D" id="3.40.50.1110">
    <property type="entry name" value="SGNH hydrolase"/>
    <property type="match status" value="1"/>
</dbReference>